<evidence type="ECO:0000313" key="11">
    <source>
        <dbReference type="EMBL" id="BAT71188.1"/>
    </source>
</evidence>
<dbReference type="GO" id="GO:0005524">
    <property type="term" value="F:ATP binding"/>
    <property type="evidence" value="ECO:0007669"/>
    <property type="project" value="UniProtKB-KW"/>
</dbReference>
<dbReference type="Pfam" id="PF12169">
    <property type="entry name" value="DNA_pol3_gamma3"/>
    <property type="match status" value="1"/>
</dbReference>
<evidence type="ECO:0000256" key="4">
    <source>
        <dbReference type="ARBA" id="ARBA00022741"/>
    </source>
</evidence>
<dbReference type="SUPFAM" id="SSF52540">
    <property type="entry name" value="P-loop containing nucleoside triphosphate hydrolases"/>
    <property type="match status" value="1"/>
</dbReference>
<dbReference type="SMART" id="SM00382">
    <property type="entry name" value="AAA"/>
    <property type="match status" value="1"/>
</dbReference>
<evidence type="ECO:0000256" key="8">
    <source>
        <dbReference type="ARBA" id="ARBA00049244"/>
    </source>
</evidence>
<dbReference type="PATRIC" id="fig|1298851.3.peg.391"/>
<dbReference type="Gene3D" id="1.10.8.60">
    <property type="match status" value="1"/>
</dbReference>
<dbReference type="Gene3D" id="3.40.50.300">
    <property type="entry name" value="P-loop containing nucleotide triphosphate hydrolases"/>
    <property type="match status" value="1"/>
</dbReference>
<dbReference type="InterPro" id="IPR001270">
    <property type="entry name" value="ClpA/B"/>
</dbReference>
<evidence type="ECO:0000256" key="5">
    <source>
        <dbReference type="ARBA" id="ARBA00022833"/>
    </source>
</evidence>
<keyword evidence="5" id="KW-0862">Zinc</keyword>
<dbReference type="PANTHER" id="PTHR11669">
    <property type="entry name" value="REPLICATION FACTOR C / DNA POLYMERASE III GAMMA-TAU SUBUNIT"/>
    <property type="match status" value="1"/>
</dbReference>
<evidence type="ECO:0000256" key="6">
    <source>
        <dbReference type="ARBA" id="ARBA00022840"/>
    </source>
</evidence>
<keyword evidence="12" id="KW-1185">Reference proteome</keyword>
<keyword evidence="3" id="KW-0479">Metal-binding</keyword>
<organism evidence="11 12">
    <name type="scientific">Thermosulfidibacter takaii (strain DSM 17441 / JCM 13301 / NBRC 103674 / ABI70S6)</name>
    <dbReference type="NCBI Taxonomy" id="1298851"/>
    <lineage>
        <taxon>Bacteria</taxon>
        <taxon>Pseudomonadati</taxon>
        <taxon>Thermosulfidibacterota</taxon>
        <taxon>Thermosulfidibacteria</taxon>
        <taxon>Thermosulfidibacterales</taxon>
        <taxon>Thermosulfidibacteraceae</taxon>
    </lineage>
</organism>
<dbReference type="RefSeq" id="WP_068549108.1">
    <property type="nucleotide sequence ID" value="NZ_AP013035.1"/>
</dbReference>
<evidence type="ECO:0000313" key="12">
    <source>
        <dbReference type="Proteomes" id="UP000063234"/>
    </source>
</evidence>
<dbReference type="EMBL" id="AP013035">
    <property type="protein sequence ID" value="BAT71188.1"/>
    <property type="molecule type" value="Genomic_DNA"/>
</dbReference>
<dbReference type="FunFam" id="1.10.8.60:FF:000013">
    <property type="entry name" value="DNA polymerase III subunit gamma/tau"/>
    <property type="match status" value="1"/>
</dbReference>
<protein>
    <recommendedName>
        <fullName evidence="9">DNA polymerase III subunit gamma/tau</fullName>
        <ecNumber evidence="9">2.7.7.7</ecNumber>
    </recommendedName>
</protein>
<comment type="subunit">
    <text evidence="9">DNA polymerase III contains a core (composed of alpha, epsilon and theta chains) that associates with a tau subunit. This core dimerizes to form the POLIII' complex. PolIII' associates with the gamma complex (composed of gamma, delta, delta', psi and chi chains) and with the beta chain to form the complete DNA polymerase III complex.</text>
</comment>
<dbReference type="InterPro" id="IPR050238">
    <property type="entry name" value="DNA_Rep/Repair_Clamp_Loader"/>
</dbReference>
<comment type="catalytic activity">
    <reaction evidence="8 9">
        <text>DNA(n) + a 2'-deoxyribonucleoside 5'-triphosphate = DNA(n+1) + diphosphate</text>
        <dbReference type="Rhea" id="RHEA:22508"/>
        <dbReference type="Rhea" id="RHEA-COMP:17339"/>
        <dbReference type="Rhea" id="RHEA-COMP:17340"/>
        <dbReference type="ChEBI" id="CHEBI:33019"/>
        <dbReference type="ChEBI" id="CHEBI:61560"/>
        <dbReference type="ChEBI" id="CHEBI:173112"/>
        <dbReference type="EC" id="2.7.7.7"/>
    </reaction>
</comment>
<feature type="domain" description="AAA+ ATPase" evidence="10">
    <location>
        <begin position="36"/>
        <end position="178"/>
    </location>
</feature>
<dbReference type="NCBIfam" id="NF004046">
    <property type="entry name" value="PRK05563.1"/>
    <property type="match status" value="1"/>
</dbReference>
<gene>
    <name evidence="9 11" type="primary">dnaX</name>
    <name evidence="11" type="ORF">TST_0380</name>
</gene>
<dbReference type="GO" id="GO:0006261">
    <property type="term" value="P:DNA-templated DNA replication"/>
    <property type="evidence" value="ECO:0007669"/>
    <property type="project" value="TreeGrafter"/>
</dbReference>
<keyword evidence="7 9" id="KW-0239">DNA-directed DNA polymerase</keyword>
<evidence type="ECO:0000256" key="9">
    <source>
        <dbReference type="RuleBase" id="RU364063"/>
    </source>
</evidence>
<dbReference type="GO" id="GO:0046872">
    <property type="term" value="F:metal ion binding"/>
    <property type="evidence" value="ECO:0007669"/>
    <property type="project" value="UniProtKB-KW"/>
</dbReference>
<keyword evidence="9 11" id="KW-0808">Transferase</keyword>
<dbReference type="PANTHER" id="PTHR11669:SF0">
    <property type="entry name" value="PROTEIN STICHEL-LIKE 2"/>
    <property type="match status" value="1"/>
</dbReference>
<dbReference type="PRINTS" id="PR00300">
    <property type="entry name" value="CLPPROTEASEA"/>
</dbReference>
<dbReference type="KEGG" id="ttk:TST_0380"/>
<dbReference type="EC" id="2.7.7.7" evidence="9"/>
<accession>A0A0S3QS99</accession>
<comment type="similarity">
    <text evidence="1 9">Belongs to the DnaX/STICHEL family.</text>
</comment>
<dbReference type="CDD" id="cd18137">
    <property type="entry name" value="HLD_clamp_pol_III_gamma_tau"/>
    <property type="match status" value="1"/>
</dbReference>
<evidence type="ECO:0000259" key="10">
    <source>
        <dbReference type="SMART" id="SM00382"/>
    </source>
</evidence>
<evidence type="ECO:0000256" key="1">
    <source>
        <dbReference type="ARBA" id="ARBA00006360"/>
    </source>
</evidence>
<dbReference type="Proteomes" id="UP000063234">
    <property type="component" value="Chromosome"/>
</dbReference>
<dbReference type="FunFam" id="3.40.50.300:FF:000014">
    <property type="entry name" value="DNA polymerase III subunit gamma/tau"/>
    <property type="match status" value="1"/>
</dbReference>
<sequence>MYQVIARRWRPKSFDDVVGQRHVVETLKRAVEKGRILHAYLFAGPRGVGKTSMARIFAKALNCEKGPTSSPCCKCEACVEIDKGAFVDVVEMDAASNRGIDEIRELRERVRYASVKGRYKVFIIDEVHMLTDQAFNALLKTLEEPPPGVVFVFATTEPRRIPQTILSRCVRFDFKPLTQQEAVEILARICEKENVKFEQDALEVIAKAAGGSLRDAEMLLEQAILFTDGNVMREKVYDILGLVDILAVESFVKALLDRDTEAALKVFRREVLGKGYDLGGFLFSLLDYLRDRLAQEALRGNTELSVKFYTFFKVFLGVAEEIRRHPWGDLLMEAEIIRLTSLPPLESVVSLLNEGQVIGQVRSIQTVVDKEVETPSPQKGPKNTESITDVMKSKISDVVPYLSFLVDSAKISVDDNKVVIESGNLRAVEWEMLLEKREVIEKALAEHGYKVVFQGYPENSNGKKERLNLREKARENPVVQKVLELFPEGVIIDVKRREN</sequence>
<dbReference type="STRING" id="1298851.TST_0380"/>
<dbReference type="Pfam" id="PF13177">
    <property type="entry name" value="DNA_pol3_delta2"/>
    <property type="match status" value="1"/>
</dbReference>
<name>A0A0S3QS99_THET7</name>
<keyword evidence="9 11" id="KW-0548">Nucleotidyltransferase</keyword>
<dbReference type="NCBIfam" id="TIGR02397">
    <property type="entry name" value="dnaX_nterm"/>
    <property type="match status" value="1"/>
</dbReference>
<dbReference type="OrthoDB" id="9810148at2"/>
<keyword evidence="6 9" id="KW-0067">ATP-binding</keyword>
<evidence type="ECO:0000256" key="3">
    <source>
        <dbReference type="ARBA" id="ARBA00022723"/>
    </source>
</evidence>
<dbReference type="InterPro" id="IPR003593">
    <property type="entry name" value="AAA+_ATPase"/>
</dbReference>
<keyword evidence="2 9" id="KW-0235">DNA replication</keyword>
<dbReference type="InterPro" id="IPR022754">
    <property type="entry name" value="DNA_pol_III_gamma-3"/>
</dbReference>
<evidence type="ECO:0000256" key="7">
    <source>
        <dbReference type="ARBA" id="ARBA00022932"/>
    </source>
</evidence>
<proteinExistence type="inferred from homology"/>
<dbReference type="Pfam" id="PF22608">
    <property type="entry name" value="DNAX_ATPase_lid"/>
    <property type="match status" value="1"/>
</dbReference>
<dbReference type="GO" id="GO:0003887">
    <property type="term" value="F:DNA-directed DNA polymerase activity"/>
    <property type="evidence" value="ECO:0007669"/>
    <property type="project" value="UniProtKB-KW"/>
</dbReference>
<dbReference type="InterPro" id="IPR012763">
    <property type="entry name" value="DNA_pol_III_sug/sutau_N"/>
</dbReference>
<keyword evidence="4 9" id="KW-0547">Nucleotide-binding</keyword>
<dbReference type="InterPro" id="IPR045085">
    <property type="entry name" value="HLD_clamp_pol_III_gamma_tau"/>
</dbReference>
<dbReference type="InterPro" id="IPR027417">
    <property type="entry name" value="P-loop_NTPase"/>
</dbReference>
<dbReference type="CDD" id="cd00009">
    <property type="entry name" value="AAA"/>
    <property type="match status" value="1"/>
</dbReference>
<reference evidence="12" key="1">
    <citation type="journal article" date="2018" name="Science">
        <title>A primordial and reversible TCA cycle in a facultatively chemolithoautotrophic thermophile.</title>
        <authorList>
            <person name="Nunoura T."/>
            <person name="Chikaraishi Y."/>
            <person name="Izaki R."/>
            <person name="Suwa T."/>
            <person name="Sato T."/>
            <person name="Harada T."/>
            <person name="Mori K."/>
            <person name="Kato Y."/>
            <person name="Miyazaki M."/>
            <person name="Shimamura S."/>
            <person name="Yanagawa K."/>
            <person name="Shuto A."/>
            <person name="Ohkouchi N."/>
            <person name="Fujita N."/>
            <person name="Takaki Y."/>
            <person name="Atomi H."/>
            <person name="Takai K."/>
        </authorList>
    </citation>
    <scope>NUCLEOTIDE SEQUENCE [LARGE SCALE GENOMIC DNA]</scope>
    <source>
        <strain evidence="12">DSM 17441 / JCM 13301 / NBRC 103674 / ABI70S6</strain>
    </source>
</reference>
<comment type="function">
    <text evidence="9">DNA polymerase III is a complex, multichain enzyme responsible for most of the replicative synthesis in bacteria. This DNA polymerase also exhibits 3' to 5' exonuclease activity.</text>
</comment>
<dbReference type="GO" id="GO:0009360">
    <property type="term" value="C:DNA polymerase III complex"/>
    <property type="evidence" value="ECO:0007669"/>
    <property type="project" value="InterPro"/>
</dbReference>
<dbReference type="AlphaFoldDB" id="A0A0S3QS99"/>
<evidence type="ECO:0000256" key="2">
    <source>
        <dbReference type="ARBA" id="ARBA00022705"/>
    </source>
</evidence>